<evidence type="ECO:0000313" key="2">
    <source>
        <dbReference type="Proteomes" id="UP001527866"/>
    </source>
</evidence>
<dbReference type="RefSeq" id="WP_270683632.1">
    <property type="nucleotide sequence ID" value="NZ_JAQFWQ010000006.1"/>
</dbReference>
<dbReference type="EMBL" id="JAQFWQ010000006">
    <property type="protein sequence ID" value="MDA2809729.1"/>
    <property type="molecule type" value="Genomic_DNA"/>
</dbReference>
<evidence type="ECO:0000313" key="1">
    <source>
        <dbReference type="EMBL" id="MDA2809729.1"/>
    </source>
</evidence>
<reference evidence="1 2" key="1">
    <citation type="submission" date="2023-01" db="EMBL/GenBank/DDBJ databases">
        <title>Draft genome sequence of Nocardiopsis sp. RSe5-2 isolated from halophytes.</title>
        <authorList>
            <person name="Duangmal K."/>
            <person name="Chantavorakit T."/>
        </authorList>
    </citation>
    <scope>NUCLEOTIDE SEQUENCE [LARGE SCALE GENOMIC DNA]</scope>
    <source>
        <strain evidence="1 2">RSe5-2</strain>
    </source>
</reference>
<gene>
    <name evidence="1" type="ORF">O4J56_03675</name>
</gene>
<name>A0ABT4TYF8_9ACTN</name>
<keyword evidence="2" id="KW-1185">Reference proteome</keyword>
<protein>
    <submittedName>
        <fullName evidence="1">Uncharacterized protein</fullName>
    </submittedName>
</protein>
<proteinExistence type="predicted"/>
<organism evidence="1 2">
    <name type="scientific">Nocardiopsis endophytica</name>
    <dbReference type="NCBI Taxonomy" id="3018445"/>
    <lineage>
        <taxon>Bacteria</taxon>
        <taxon>Bacillati</taxon>
        <taxon>Actinomycetota</taxon>
        <taxon>Actinomycetes</taxon>
        <taxon>Streptosporangiales</taxon>
        <taxon>Nocardiopsidaceae</taxon>
        <taxon>Nocardiopsis</taxon>
    </lineage>
</organism>
<dbReference type="Proteomes" id="UP001527866">
    <property type="component" value="Unassembled WGS sequence"/>
</dbReference>
<accession>A0ABT4TYF8</accession>
<comment type="caution">
    <text evidence="1">The sequence shown here is derived from an EMBL/GenBank/DDBJ whole genome shotgun (WGS) entry which is preliminary data.</text>
</comment>
<sequence length="85" mass="9636">MAVHTRSPNPDVPPDYDAFLLVHHAHRADWSLSYRSAVTTPYLATNRIDPEITVAATTLDALDSALTSFQRPFHVRPYIDCVRSW</sequence>